<keyword evidence="5" id="KW-1133">Transmembrane helix</keyword>
<dbReference type="PANTHER" id="PTHR46214:SF18">
    <property type="entry name" value="RING-CH-TYPE DOMAIN-CONTAINING PROTEIN"/>
    <property type="match status" value="1"/>
</dbReference>
<dbReference type="Gene3D" id="3.30.40.10">
    <property type="entry name" value="Zinc/RING finger domain, C3HC4 (zinc finger)"/>
    <property type="match status" value="2"/>
</dbReference>
<evidence type="ECO:0000256" key="1">
    <source>
        <dbReference type="ARBA" id="ARBA00022723"/>
    </source>
</evidence>
<keyword evidence="8" id="KW-1185">Reference proteome</keyword>
<dbReference type="InterPro" id="IPR013083">
    <property type="entry name" value="Znf_RING/FYVE/PHD"/>
</dbReference>
<dbReference type="SMART" id="SM00744">
    <property type="entry name" value="RINGv"/>
    <property type="match status" value="2"/>
</dbReference>
<accession>A0ABQ8A871</accession>
<evidence type="ECO:0000313" key="7">
    <source>
        <dbReference type="EMBL" id="KAH0888747.1"/>
    </source>
</evidence>
<dbReference type="InterPro" id="IPR011016">
    <property type="entry name" value="Znf_RING-CH"/>
</dbReference>
<organism evidence="7 8">
    <name type="scientific">Brassica napus</name>
    <name type="common">Rape</name>
    <dbReference type="NCBI Taxonomy" id="3708"/>
    <lineage>
        <taxon>Eukaryota</taxon>
        <taxon>Viridiplantae</taxon>
        <taxon>Streptophyta</taxon>
        <taxon>Embryophyta</taxon>
        <taxon>Tracheophyta</taxon>
        <taxon>Spermatophyta</taxon>
        <taxon>Magnoliopsida</taxon>
        <taxon>eudicotyledons</taxon>
        <taxon>Gunneridae</taxon>
        <taxon>Pentapetalae</taxon>
        <taxon>rosids</taxon>
        <taxon>malvids</taxon>
        <taxon>Brassicales</taxon>
        <taxon>Brassicaceae</taxon>
        <taxon>Brassiceae</taxon>
        <taxon>Brassica</taxon>
    </lineage>
</organism>
<evidence type="ECO:0000256" key="2">
    <source>
        <dbReference type="ARBA" id="ARBA00022771"/>
    </source>
</evidence>
<feature type="region of interest" description="Disordered" evidence="4">
    <location>
        <begin position="88"/>
        <end position="109"/>
    </location>
</feature>
<feature type="compositionally biased region" description="Basic residues" evidence="4">
    <location>
        <begin position="50"/>
        <end position="74"/>
    </location>
</feature>
<evidence type="ECO:0000259" key="6">
    <source>
        <dbReference type="PROSITE" id="PS51292"/>
    </source>
</evidence>
<comment type="caution">
    <text evidence="7">The sequence shown here is derived from an EMBL/GenBank/DDBJ whole genome shotgun (WGS) entry which is preliminary data.</text>
</comment>
<gene>
    <name evidence="7" type="ORF">HID58_051176</name>
</gene>
<feature type="domain" description="RING-CH-type" evidence="6">
    <location>
        <begin position="71"/>
        <end position="156"/>
    </location>
</feature>
<feature type="region of interest" description="Disordered" evidence="4">
    <location>
        <begin position="30"/>
        <end position="75"/>
    </location>
</feature>
<dbReference type="Pfam" id="PF12906">
    <property type="entry name" value="RINGv"/>
    <property type="match status" value="2"/>
</dbReference>
<proteinExistence type="predicted"/>
<feature type="compositionally biased region" description="Acidic residues" evidence="4">
    <location>
        <begin position="30"/>
        <end position="42"/>
    </location>
</feature>
<feature type="compositionally biased region" description="Acidic residues" evidence="4">
    <location>
        <begin position="191"/>
        <end position="200"/>
    </location>
</feature>
<dbReference type="PANTHER" id="PTHR46214">
    <property type="entry name" value="ZINC FINGER, RING-CH-TYPE"/>
    <property type="match status" value="1"/>
</dbReference>
<keyword evidence="1" id="KW-0479">Metal-binding</keyword>
<evidence type="ECO:0000256" key="3">
    <source>
        <dbReference type="ARBA" id="ARBA00022833"/>
    </source>
</evidence>
<feature type="transmembrane region" description="Helical" evidence="5">
    <location>
        <begin position="284"/>
        <end position="302"/>
    </location>
</feature>
<protein>
    <recommendedName>
        <fullName evidence="6">RING-CH-type domain-containing protein</fullName>
    </recommendedName>
</protein>
<evidence type="ECO:0000313" key="8">
    <source>
        <dbReference type="Proteomes" id="UP000824890"/>
    </source>
</evidence>
<dbReference type="Proteomes" id="UP000824890">
    <property type="component" value="Unassembled WGS sequence"/>
</dbReference>
<feature type="compositionally biased region" description="Acidic residues" evidence="4">
    <location>
        <begin position="90"/>
        <end position="109"/>
    </location>
</feature>
<keyword evidence="5" id="KW-0472">Membrane</keyword>
<keyword evidence="2" id="KW-0863">Zinc-finger</keyword>
<reference evidence="7 8" key="1">
    <citation type="submission" date="2021-05" db="EMBL/GenBank/DDBJ databases">
        <title>Genome Assembly of Synthetic Allotetraploid Brassica napus Reveals Homoeologous Exchanges between Subgenomes.</title>
        <authorList>
            <person name="Davis J.T."/>
        </authorList>
    </citation>
    <scope>NUCLEOTIDE SEQUENCE [LARGE SCALE GENOMIC DNA]</scope>
    <source>
        <strain evidence="8">cv. Da-Ae</strain>
        <tissue evidence="7">Seedling</tissue>
    </source>
</reference>
<evidence type="ECO:0000256" key="4">
    <source>
        <dbReference type="SAM" id="MobiDB-lite"/>
    </source>
</evidence>
<keyword evidence="3" id="KW-0862">Zinc</keyword>
<feature type="compositionally biased region" description="Polar residues" evidence="4">
    <location>
        <begin position="161"/>
        <end position="183"/>
    </location>
</feature>
<feature type="domain" description="RING-CH-type" evidence="6">
    <location>
        <begin position="177"/>
        <end position="249"/>
    </location>
</feature>
<feature type="region of interest" description="Disordered" evidence="4">
    <location>
        <begin position="161"/>
        <end position="200"/>
    </location>
</feature>
<evidence type="ECO:0000256" key="5">
    <source>
        <dbReference type="SAM" id="Phobius"/>
    </source>
</evidence>
<name>A0ABQ8A871_BRANA</name>
<dbReference type="EMBL" id="JAGKQM010000013">
    <property type="protein sequence ID" value="KAH0888747.1"/>
    <property type="molecule type" value="Genomic_DNA"/>
</dbReference>
<dbReference type="SUPFAM" id="SSF57850">
    <property type="entry name" value="RING/U-box"/>
    <property type="match status" value="2"/>
</dbReference>
<keyword evidence="5" id="KW-0812">Transmembrane</keyword>
<dbReference type="PROSITE" id="PS51292">
    <property type="entry name" value="ZF_RING_CH"/>
    <property type="match status" value="2"/>
</dbReference>
<sequence>MPSFAFGSPHHHLATLRDSPYSVEISIDGESSDLESLSEVDLESGGVTRPVKKLHSGGGKKRRARRRKKKKKRKEGIDCRICHLPLETNKEDEEEDSSDEQEEEDDVEEEYYGLPLQLGCFCKGDLGVAHSKCAETWFKIKGNMTCEICGAMAINVAGEQSNQESNASAHSQTTAGQTQTETRGTWHGRQEDDEAREDDVEEEYYGLPLQLGCSCKGDLGVAHSKCAETWFKIKGNMTCEICGAMAINVAGEQSNQESNASAHSQTTAGQIQTETRGTWHGRRVMNFLLAVMIFAFIVSWLFHFKVLK</sequence>